<dbReference type="AlphaFoldDB" id="A0A024CJP7"/>
<name>A0A024CJP7_PINMA</name>
<proteinExistence type="evidence at transcript level"/>
<feature type="domain" description="Tyrosinase copper-binding" evidence="4">
    <location>
        <begin position="154"/>
        <end position="171"/>
    </location>
</feature>
<dbReference type="PRINTS" id="PR00092">
    <property type="entry name" value="TYROSINASE"/>
</dbReference>
<dbReference type="PROSITE" id="PS00498">
    <property type="entry name" value="TYROSINASE_2"/>
    <property type="match status" value="1"/>
</dbReference>
<evidence type="ECO:0000259" key="5">
    <source>
        <dbReference type="PROSITE" id="PS00498"/>
    </source>
</evidence>
<evidence type="ECO:0000313" key="6">
    <source>
        <dbReference type="EMBL" id="AHZ34289.1"/>
    </source>
</evidence>
<reference evidence="6" key="1">
    <citation type="journal article" date="2014" name="Acta Biomater.">
        <title>Evolution of the tyrosinase gene family in bivalve molluscs: Independent expansion of the mantle gene repertoire.</title>
        <authorList>
            <person name="Aguilera F."/>
            <person name="McDougall C."/>
            <person name="Degnan B.M."/>
        </authorList>
    </citation>
    <scope>NUCLEOTIDE SEQUENCE</scope>
    <source>
        <tissue evidence="6">Mantle</tissue>
    </source>
</reference>
<dbReference type="SMR" id="A0A024CJP7"/>
<dbReference type="GO" id="GO:0046872">
    <property type="term" value="F:metal ion binding"/>
    <property type="evidence" value="ECO:0007669"/>
    <property type="project" value="UniProtKB-KW"/>
</dbReference>
<feature type="domain" description="Tyrosinase copper-binding" evidence="5">
    <location>
        <begin position="315"/>
        <end position="326"/>
    </location>
</feature>
<keyword evidence="1" id="KW-0479">Metal-binding</keyword>
<evidence type="ECO:0000256" key="3">
    <source>
        <dbReference type="SAM" id="SignalP"/>
    </source>
</evidence>
<dbReference type="EC" id="1.14.18.1" evidence="6"/>
<accession>A0A024CJP7</accession>
<keyword evidence="2" id="KW-0186">Copper</keyword>
<sequence>MNTMTLLGKVFLLQFLIGVGFCMLMQDPKRNDTKGTYAACFRSQPQGNEPASPDCLKAFMAYAEDMKNIFHFTKEQINYLWSLERETQSLLHNHRRRKRQAVYLPVRKECRLLSELERQNLFYTVRSLKMDTSNPNEYDTLANLHRGAVQPHAHDGSNFLGWHRVYLMYYERALRRIRGDVTLCFWDTTMEFNLGMDNWEYTAVFSSDFFGNRRGQVITGPFRDWPLPPGLTESDYLYRNMTRGRGMPFDSRAASSIFYNPNTIIHSTITWEGFGFDTITNSQGQTRNITIEGEHNNVHNWVGGAMGFLDPAPQDPIFFFHHCYIDYVWERFREKMRRYFRDPTTDYPGHGNETLHDANYPMIGFEWYRNIDGYSDYFTQNVYRYESPTCQACYYSPYTVCGQGNQCIARMNYPGTEIEEGPQVPNGPVAAFSVAGGTMMMSASNGRGFIATSNSE</sequence>
<organism evidence="6">
    <name type="scientific">Pinctada maxima</name>
    <name type="common">Silver-lipped pearl oyster</name>
    <name type="synonym">White-lipped pearl oyster</name>
    <dbReference type="NCBI Taxonomy" id="104660"/>
    <lineage>
        <taxon>Eukaryota</taxon>
        <taxon>Metazoa</taxon>
        <taxon>Spiralia</taxon>
        <taxon>Lophotrochozoa</taxon>
        <taxon>Mollusca</taxon>
        <taxon>Bivalvia</taxon>
        <taxon>Autobranchia</taxon>
        <taxon>Pteriomorphia</taxon>
        <taxon>Pterioida</taxon>
        <taxon>Pterioidea</taxon>
        <taxon>Pteriidae</taxon>
        <taxon>Pinctada</taxon>
    </lineage>
</organism>
<feature type="chain" id="PRO_5001527272" evidence="3">
    <location>
        <begin position="23"/>
        <end position="456"/>
    </location>
</feature>
<protein>
    <submittedName>
        <fullName evidence="6">Tyrosinase B1.1</fullName>
        <ecNumber evidence="6">1.14.18.1</ecNumber>
    </submittedName>
</protein>
<dbReference type="InterPro" id="IPR008922">
    <property type="entry name" value="Di-copper_centre_dom_sf"/>
</dbReference>
<evidence type="ECO:0000256" key="1">
    <source>
        <dbReference type="ARBA" id="ARBA00022723"/>
    </source>
</evidence>
<dbReference type="SUPFAM" id="SSF48056">
    <property type="entry name" value="Di-copper centre-containing domain"/>
    <property type="match status" value="1"/>
</dbReference>
<keyword evidence="6" id="KW-0560">Oxidoreductase</keyword>
<dbReference type="Gene3D" id="1.10.1280.10">
    <property type="entry name" value="Di-copper center containing domain from catechol oxidase"/>
    <property type="match status" value="1"/>
</dbReference>
<evidence type="ECO:0000259" key="4">
    <source>
        <dbReference type="PROSITE" id="PS00497"/>
    </source>
</evidence>
<gene>
    <name evidence="6" type="primary">TyrB1.1</name>
</gene>
<dbReference type="EMBL" id="KJ533307">
    <property type="protein sequence ID" value="AHZ34289.1"/>
    <property type="molecule type" value="mRNA"/>
</dbReference>
<dbReference type="PANTHER" id="PTHR11474">
    <property type="entry name" value="TYROSINASE FAMILY MEMBER"/>
    <property type="match status" value="1"/>
</dbReference>
<dbReference type="InterPro" id="IPR050316">
    <property type="entry name" value="Tyrosinase/Hemocyanin"/>
</dbReference>
<evidence type="ECO:0000256" key="2">
    <source>
        <dbReference type="ARBA" id="ARBA00023008"/>
    </source>
</evidence>
<dbReference type="InterPro" id="IPR002227">
    <property type="entry name" value="Tyrosinase_Cu-bd"/>
</dbReference>
<keyword evidence="3" id="KW-0732">Signal</keyword>
<dbReference type="GO" id="GO:0004503">
    <property type="term" value="F:tyrosinase activity"/>
    <property type="evidence" value="ECO:0007669"/>
    <property type="project" value="UniProtKB-EC"/>
</dbReference>
<dbReference type="Pfam" id="PF00264">
    <property type="entry name" value="Tyrosinase"/>
    <property type="match status" value="1"/>
</dbReference>
<dbReference type="PROSITE" id="PS00497">
    <property type="entry name" value="TYROSINASE_1"/>
    <property type="match status" value="1"/>
</dbReference>
<feature type="signal peptide" evidence="3">
    <location>
        <begin position="1"/>
        <end position="22"/>
    </location>
</feature>
<dbReference type="PANTHER" id="PTHR11474:SF126">
    <property type="entry name" value="TYROSINASE-LIKE PROTEIN TYR-1-RELATED"/>
    <property type="match status" value="1"/>
</dbReference>